<reference evidence="2" key="1">
    <citation type="journal article" date="2020" name="Nature">
        <title>Giant virus diversity and host interactions through global metagenomics.</title>
        <authorList>
            <person name="Schulz F."/>
            <person name="Roux S."/>
            <person name="Paez-Espino D."/>
            <person name="Jungbluth S."/>
            <person name="Walsh D.A."/>
            <person name="Denef V.J."/>
            <person name="McMahon K.D."/>
            <person name="Konstantinidis K.T."/>
            <person name="Eloe-Fadrosh E.A."/>
            <person name="Kyrpides N.C."/>
            <person name="Woyke T."/>
        </authorList>
    </citation>
    <scope>NUCLEOTIDE SEQUENCE</scope>
    <source>
        <strain evidence="2">GVMAG-M-3300020187-37</strain>
    </source>
</reference>
<keyword evidence="1" id="KW-1133">Transmembrane helix</keyword>
<proteinExistence type="predicted"/>
<name>A0A6C0C5J2_9ZZZZ</name>
<dbReference type="EMBL" id="MN739345">
    <property type="protein sequence ID" value="QHS99592.1"/>
    <property type="molecule type" value="Genomic_DNA"/>
</dbReference>
<dbReference type="AlphaFoldDB" id="A0A6C0C5J2"/>
<accession>A0A6C0C5J2</accession>
<keyword evidence="1" id="KW-0812">Transmembrane</keyword>
<feature type="transmembrane region" description="Helical" evidence="1">
    <location>
        <begin position="7"/>
        <end position="23"/>
    </location>
</feature>
<organism evidence="2">
    <name type="scientific">viral metagenome</name>
    <dbReference type="NCBI Taxonomy" id="1070528"/>
    <lineage>
        <taxon>unclassified sequences</taxon>
        <taxon>metagenomes</taxon>
        <taxon>organismal metagenomes</taxon>
    </lineage>
</organism>
<sequence length="239" mass="28824">MLNNVNEMVIFFLIIIFIILSYYDLKYSIIFFMILFLVYIYSNKIINKPNIPDYTNYTGNTEKIFYKLKKYERIDPQSYKLGLKYYKYFIKNIKIIYKVNDNIKFKSLLENAKIYLDTSIEKFNSIIFSINTYDSEYEKEYVMLINDLKIESDKIIQNTITKYDEIKKCNDLNNFNYNMFCDNEPIINLFTISNVKPDIYNKIYIDNNMFDYDSFDKSINPDKTCHKPELLNPIENRSI</sequence>
<evidence type="ECO:0000313" key="2">
    <source>
        <dbReference type="EMBL" id="QHS99592.1"/>
    </source>
</evidence>
<keyword evidence="1" id="KW-0472">Membrane</keyword>
<protein>
    <submittedName>
        <fullName evidence="2">Uncharacterized protein</fullName>
    </submittedName>
</protein>
<evidence type="ECO:0000256" key="1">
    <source>
        <dbReference type="SAM" id="Phobius"/>
    </source>
</evidence>